<comment type="caution">
    <text evidence="2">The sequence shown here is derived from an EMBL/GenBank/DDBJ whole genome shotgun (WGS) entry which is preliminary data.</text>
</comment>
<dbReference type="EMBL" id="JBHRTP010000111">
    <property type="protein sequence ID" value="MFC3111351.1"/>
    <property type="molecule type" value="Genomic_DNA"/>
</dbReference>
<accession>A0ABV7FAR6</accession>
<keyword evidence="3" id="KW-1185">Reference proteome</keyword>
<dbReference type="Proteomes" id="UP001595530">
    <property type="component" value="Unassembled WGS sequence"/>
</dbReference>
<dbReference type="RefSeq" id="WP_390321364.1">
    <property type="nucleotide sequence ID" value="NZ_JBHRTP010000111.1"/>
</dbReference>
<proteinExistence type="predicted"/>
<evidence type="ECO:0000313" key="3">
    <source>
        <dbReference type="Proteomes" id="UP001595530"/>
    </source>
</evidence>
<feature type="region of interest" description="Disordered" evidence="1">
    <location>
        <begin position="128"/>
        <end position="153"/>
    </location>
</feature>
<sequence>MLHFVSSEDLFFADLRLLVSAILAILVTAENHRISSERSLSFWILGAIVEISNVQCNIATTSKMMGIGRYRRSSPLKLPVSSAHVDGYLGAANRSAWDWLCDPAAGSNDGFCRARGPERPSPPCYSFAPAAGARKKPKNDEVTARQLYPGRIS</sequence>
<reference evidence="3" key="1">
    <citation type="journal article" date="2019" name="Int. J. Syst. Evol. Microbiol.">
        <title>The Global Catalogue of Microorganisms (GCM) 10K type strain sequencing project: providing services to taxonomists for standard genome sequencing and annotation.</title>
        <authorList>
            <consortium name="The Broad Institute Genomics Platform"/>
            <consortium name="The Broad Institute Genome Sequencing Center for Infectious Disease"/>
            <person name="Wu L."/>
            <person name="Ma J."/>
        </authorList>
    </citation>
    <scope>NUCLEOTIDE SEQUENCE [LARGE SCALE GENOMIC DNA]</scope>
    <source>
        <strain evidence="3">KCTC 42986</strain>
    </source>
</reference>
<gene>
    <name evidence="2" type="ORF">ACFOFO_25975</name>
</gene>
<name>A0ABV7FAR6_9BURK</name>
<evidence type="ECO:0000313" key="2">
    <source>
        <dbReference type="EMBL" id="MFC3111351.1"/>
    </source>
</evidence>
<protein>
    <submittedName>
        <fullName evidence="2">Uncharacterized protein</fullName>
    </submittedName>
</protein>
<evidence type="ECO:0000256" key="1">
    <source>
        <dbReference type="SAM" id="MobiDB-lite"/>
    </source>
</evidence>
<organism evidence="2 3">
    <name type="scientific">Undibacterium arcticum</name>
    <dbReference type="NCBI Taxonomy" id="1762892"/>
    <lineage>
        <taxon>Bacteria</taxon>
        <taxon>Pseudomonadati</taxon>
        <taxon>Pseudomonadota</taxon>
        <taxon>Betaproteobacteria</taxon>
        <taxon>Burkholderiales</taxon>
        <taxon>Oxalobacteraceae</taxon>
        <taxon>Undibacterium</taxon>
    </lineage>
</organism>